<dbReference type="Gene3D" id="3.10.100.10">
    <property type="entry name" value="Mannose-Binding Protein A, subunit A"/>
    <property type="match status" value="1"/>
</dbReference>
<feature type="transmembrane region" description="Helical" evidence="4">
    <location>
        <begin position="87"/>
        <end position="111"/>
    </location>
</feature>
<keyword evidence="4" id="KW-1133">Transmembrane helix</keyword>
<dbReference type="Gene3D" id="1.20.5.1000">
    <property type="entry name" value="arf6 gtpase in complex with a specific effector, jip4"/>
    <property type="match status" value="1"/>
</dbReference>
<keyword evidence="4" id="KW-0812">Transmembrane</keyword>
<dbReference type="PANTHER" id="PTHR22803">
    <property type="entry name" value="MANNOSE, PHOSPHOLIPASE, LECTIN RECEPTOR RELATED"/>
    <property type="match status" value="1"/>
</dbReference>
<dbReference type="CDD" id="cd03590">
    <property type="entry name" value="CLECT_DC-SIGN_like"/>
    <property type="match status" value="1"/>
</dbReference>
<reference evidence="6" key="1">
    <citation type="submission" date="2025-08" db="UniProtKB">
        <authorList>
            <consortium name="Ensembl"/>
        </authorList>
    </citation>
    <scope>IDENTIFICATION</scope>
</reference>
<organism evidence="6 7">
    <name type="scientific">Cyprinus carpio carpio</name>
    <dbReference type="NCBI Taxonomy" id="630221"/>
    <lineage>
        <taxon>Eukaryota</taxon>
        <taxon>Metazoa</taxon>
        <taxon>Chordata</taxon>
        <taxon>Craniata</taxon>
        <taxon>Vertebrata</taxon>
        <taxon>Euteleostomi</taxon>
        <taxon>Actinopterygii</taxon>
        <taxon>Neopterygii</taxon>
        <taxon>Teleostei</taxon>
        <taxon>Ostariophysi</taxon>
        <taxon>Cypriniformes</taxon>
        <taxon>Cyprinidae</taxon>
        <taxon>Cyprininae</taxon>
        <taxon>Cyprinus</taxon>
    </lineage>
</organism>
<dbReference type="GO" id="GO:0030246">
    <property type="term" value="F:carbohydrate binding"/>
    <property type="evidence" value="ECO:0007669"/>
    <property type="project" value="UniProtKB-KW"/>
</dbReference>
<keyword evidence="4" id="KW-0472">Membrane</keyword>
<name>A0A9J8A240_CYPCA</name>
<keyword evidence="1" id="KW-0430">Lectin</keyword>
<protein>
    <submittedName>
        <fullName evidence="6">Zmp:0000001103</fullName>
    </submittedName>
</protein>
<dbReference type="SUPFAM" id="SSF56436">
    <property type="entry name" value="C-type lectin-like"/>
    <property type="match status" value="1"/>
</dbReference>
<reference evidence="6" key="2">
    <citation type="submission" date="2025-09" db="UniProtKB">
        <authorList>
            <consortium name="Ensembl"/>
        </authorList>
    </citation>
    <scope>IDENTIFICATION</scope>
</reference>
<dbReference type="InterPro" id="IPR001304">
    <property type="entry name" value="C-type_lectin-like"/>
</dbReference>
<feature type="domain" description="C-type lectin" evidence="5">
    <location>
        <begin position="199"/>
        <end position="311"/>
    </location>
</feature>
<evidence type="ECO:0000259" key="5">
    <source>
        <dbReference type="PROSITE" id="PS50041"/>
    </source>
</evidence>
<dbReference type="PROSITE" id="PS00615">
    <property type="entry name" value="C_TYPE_LECTIN_1"/>
    <property type="match status" value="1"/>
</dbReference>
<dbReference type="PROSITE" id="PS50041">
    <property type="entry name" value="C_TYPE_LECTIN_2"/>
    <property type="match status" value="1"/>
</dbReference>
<dbReference type="InterPro" id="IPR033989">
    <property type="entry name" value="CD209-like_CTLD"/>
</dbReference>
<dbReference type="Pfam" id="PF00059">
    <property type="entry name" value="Lectin_C"/>
    <property type="match status" value="1"/>
</dbReference>
<proteinExistence type="predicted"/>
<accession>A0A9J8A240</accession>
<dbReference type="InterPro" id="IPR016186">
    <property type="entry name" value="C-type_lectin-like/link_sf"/>
</dbReference>
<keyword evidence="2" id="KW-1015">Disulfide bond</keyword>
<dbReference type="GeneTree" id="ENSGT01020000230338"/>
<dbReference type="SMART" id="SM00034">
    <property type="entry name" value="CLECT"/>
    <property type="match status" value="1"/>
</dbReference>
<dbReference type="InterPro" id="IPR018378">
    <property type="entry name" value="C-type_lectin_CS"/>
</dbReference>
<dbReference type="InterPro" id="IPR050111">
    <property type="entry name" value="C-type_lectin/snaclec_domain"/>
</dbReference>
<sequence>MCSCSMTYFPTYWPHLLKFSVSKSRRLQKHTESIYYLSDRGHGNKMSQPVYGNINTDGTRDMDRRNKRIQTPQHTGRGCVNIRVSRAAVVCLALLCVLLLTAVIVLCVHIYTNNTNYTQERDELLTKINNLTEEGDQLLTMITNLGEEREQLLNKNINLTNEKHGLLTKNNNLVKEIDKSNQEKSEMFKSLREMDGQIYQSSFYFVSSEWKSWTESRRFCTERGADLTIINSKTEQEFIKTISGGDGVWIGLTDIDMEGRWKWVDGITLTSGFSFWGIGEPNGQKEENCITSYPTGWYDYPCSSAFKWICEKKFKNE</sequence>
<dbReference type="Ensembl" id="ENSCCRT00000152356.1">
    <property type="protein sequence ID" value="ENSCCRP00000138907.1"/>
    <property type="gene ID" value="ENSCCRG00000073586.1"/>
</dbReference>
<dbReference type="InterPro" id="IPR016187">
    <property type="entry name" value="CTDL_fold"/>
</dbReference>
<keyword evidence="3" id="KW-0175">Coiled coil</keyword>
<evidence type="ECO:0000256" key="2">
    <source>
        <dbReference type="ARBA" id="ARBA00023157"/>
    </source>
</evidence>
<evidence type="ECO:0000313" key="7">
    <source>
        <dbReference type="Proteomes" id="UP001108240"/>
    </source>
</evidence>
<feature type="coiled-coil region" evidence="3">
    <location>
        <begin position="114"/>
        <end position="162"/>
    </location>
</feature>
<dbReference type="AlphaFoldDB" id="A0A9J8A240"/>
<evidence type="ECO:0000256" key="4">
    <source>
        <dbReference type="SAM" id="Phobius"/>
    </source>
</evidence>
<keyword evidence="7" id="KW-1185">Reference proteome</keyword>
<evidence type="ECO:0000256" key="1">
    <source>
        <dbReference type="ARBA" id="ARBA00022734"/>
    </source>
</evidence>
<dbReference type="Proteomes" id="UP001108240">
    <property type="component" value="Unplaced"/>
</dbReference>
<evidence type="ECO:0000313" key="6">
    <source>
        <dbReference type="Ensembl" id="ENSCCRP00000138907.1"/>
    </source>
</evidence>
<evidence type="ECO:0000256" key="3">
    <source>
        <dbReference type="SAM" id="Coils"/>
    </source>
</evidence>